<evidence type="ECO:0000313" key="1">
    <source>
        <dbReference type="EMBL" id="MEE1975942.1"/>
    </source>
</evidence>
<reference evidence="1 2" key="1">
    <citation type="submission" date="2024-01" db="EMBL/GenBank/DDBJ databases">
        <title>Maribacter spp. originated from different algae showed divergent polysaccharides utilization ability.</title>
        <authorList>
            <person name="Wang H."/>
            <person name="Wu Y."/>
        </authorList>
    </citation>
    <scope>NUCLEOTIDE SEQUENCE [LARGE SCALE GENOMIC DNA]</scope>
    <source>
        <strain evidence="1 2">PR1</strain>
    </source>
</reference>
<accession>A0ABU7ISJ3</accession>
<proteinExistence type="predicted"/>
<protein>
    <submittedName>
        <fullName evidence="1">Uncharacterized protein</fullName>
    </submittedName>
</protein>
<comment type="caution">
    <text evidence="1">The sequence shown here is derived from an EMBL/GenBank/DDBJ whole genome shotgun (WGS) entry which is preliminary data.</text>
</comment>
<gene>
    <name evidence="1" type="ORF">V1I91_07660</name>
</gene>
<name>A0ABU7ISJ3_9FLAO</name>
<keyword evidence="2" id="KW-1185">Reference proteome</keyword>
<dbReference type="EMBL" id="JAZDDG010000003">
    <property type="protein sequence ID" value="MEE1975942.1"/>
    <property type="molecule type" value="Genomic_DNA"/>
</dbReference>
<dbReference type="Proteomes" id="UP001356308">
    <property type="component" value="Unassembled WGS sequence"/>
</dbReference>
<dbReference type="RefSeq" id="WP_272650760.1">
    <property type="nucleotide sequence ID" value="NZ_JAZDDG010000003.1"/>
</dbReference>
<evidence type="ECO:0000313" key="2">
    <source>
        <dbReference type="Proteomes" id="UP001356308"/>
    </source>
</evidence>
<sequence>MTNDNNYSDLAFVTAFQQCRLLPEQFSHEAHLRLAWLYLAHLGLDNAIQFIQKDLKKYVAHWGASDKYNTTLTIASVRAVYYFMGKSESKTFNAFITEFPKLKYQFKELLGCHYVSDIFNCEVAKVKYLEPELLPFD</sequence>
<organism evidence="1 2">
    <name type="scientific">Maribacter cobaltidurans</name>
    <dbReference type="NCBI Taxonomy" id="1178778"/>
    <lineage>
        <taxon>Bacteria</taxon>
        <taxon>Pseudomonadati</taxon>
        <taxon>Bacteroidota</taxon>
        <taxon>Flavobacteriia</taxon>
        <taxon>Flavobacteriales</taxon>
        <taxon>Flavobacteriaceae</taxon>
        <taxon>Maribacter</taxon>
    </lineage>
</organism>